<dbReference type="Proteomes" id="UP000187406">
    <property type="component" value="Unassembled WGS sequence"/>
</dbReference>
<dbReference type="PANTHER" id="PTHR31286:SF180">
    <property type="entry name" value="OS10G0362600 PROTEIN"/>
    <property type="match status" value="1"/>
</dbReference>
<sequence length="219" mass="25242">MEDIRKVFLTLALKADFSIGLLDHKHILIRLNNEDFQRLWLRDQWFIKKYTLRVFKWSPDFIADVESSRATVWICFPYLPIHFFFSKASLLSIASAIGVPLKLDAATVGLSRPNLARVCGDEKGFWQSVEFESIPKYCLLCFKKGHDDKSCKKNKPHTENLMQEFDHGVAQDARNCYNGKGKITNSRQVEGLVYQTEAGERFVNPLWQPRIGQSLQAND</sequence>
<comment type="caution">
    <text evidence="2">The sequence shown here is derived from an EMBL/GenBank/DDBJ whole genome shotgun (WGS) entry which is preliminary data.</text>
</comment>
<accession>A0A1Q3C7I0</accession>
<dbReference type="OrthoDB" id="1002340at2759"/>
<dbReference type="InterPro" id="IPR025558">
    <property type="entry name" value="DUF4283"/>
</dbReference>
<proteinExistence type="predicted"/>
<dbReference type="Pfam" id="PF14111">
    <property type="entry name" value="DUF4283"/>
    <property type="match status" value="1"/>
</dbReference>
<dbReference type="InterPro" id="IPR040256">
    <property type="entry name" value="At4g02000-like"/>
</dbReference>
<evidence type="ECO:0000259" key="1">
    <source>
        <dbReference type="Pfam" id="PF14111"/>
    </source>
</evidence>
<dbReference type="AlphaFoldDB" id="A0A1Q3C7I0"/>
<dbReference type="STRING" id="3775.A0A1Q3C7I0"/>
<evidence type="ECO:0000313" key="2">
    <source>
        <dbReference type="EMBL" id="GAV76180.1"/>
    </source>
</evidence>
<evidence type="ECO:0000313" key="3">
    <source>
        <dbReference type="Proteomes" id="UP000187406"/>
    </source>
</evidence>
<gene>
    <name evidence="2" type="ORF">CFOL_v3_19655</name>
</gene>
<organism evidence="2 3">
    <name type="scientific">Cephalotus follicularis</name>
    <name type="common">Albany pitcher plant</name>
    <dbReference type="NCBI Taxonomy" id="3775"/>
    <lineage>
        <taxon>Eukaryota</taxon>
        <taxon>Viridiplantae</taxon>
        <taxon>Streptophyta</taxon>
        <taxon>Embryophyta</taxon>
        <taxon>Tracheophyta</taxon>
        <taxon>Spermatophyta</taxon>
        <taxon>Magnoliopsida</taxon>
        <taxon>eudicotyledons</taxon>
        <taxon>Gunneridae</taxon>
        <taxon>Pentapetalae</taxon>
        <taxon>rosids</taxon>
        <taxon>fabids</taxon>
        <taxon>Oxalidales</taxon>
        <taxon>Cephalotaceae</taxon>
        <taxon>Cephalotus</taxon>
    </lineage>
</organism>
<protein>
    <submittedName>
        <fullName evidence="2">DUF4283 domain-containing protein/zf-CCHC_4 domain-containing protein</fullName>
    </submittedName>
</protein>
<dbReference type="EMBL" id="BDDD01001455">
    <property type="protein sequence ID" value="GAV76180.1"/>
    <property type="molecule type" value="Genomic_DNA"/>
</dbReference>
<name>A0A1Q3C7I0_CEPFO</name>
<dbReference type="PANTHER" id="PTHR31286">
    <property type="entry name" value="GLYCINE-RICH CELL WALL STRUCTURAL PROTEIN 1.8-LIKE"/>
    <property type="match status" value="1"/>
</dbReference>
<feature type="domain" description="DUF4283" evidence="1">
    <location>
        <begin position="11"/>
        <end position="62"/>
    </location>
</feature>
<reference evidence="3" key="1">
    <citation type="submission" date="2016-04" db="EMBL/GenBank/DDBJ databases">
        <title>Cephalotus genome sequencing.</title>
        <authorList>
            <person name="Fukushima K."/>
            <person name="Hasebe M."/>
            <person name="Fang X."/>
        </authorList>
    </citation>
    <scope>NUCLEOTIDE SEQUENCE [LARGE SCALE GENOMIC DNA]</scope>
    <source>
        <strain evidence="3">cv. St1</strain>
    </source>
</reference>
<keyword evidence="3" id="KW-1185">Reference proteome</keyword>
<dbReference type="InParanoid" id="A0A1Q3C7I0"/>